<keyword evidence="1" id="KW-0304">Gas vesicle</keyword>
<accession>A0A1I4EPB2</accession>
<evidence type="ECO:0000256" key="3">
    <source>
        <dbReference type="ARBA" id="ARBA00035646"/>
    </source>
</evidence>
<dbReference type="PROSITE" id="PS00669">
    <property type="entry name" value="GAS_VESICLE_A_2"/>
    <property type="match status" value="1"/>
</dbReference>
<dbReference type="GO" id="GO:0031411">
    <property type="term" value="C:gas vesicle"/>
    <property type="evidence" value="ECO:0007669"/>
    <property type="project" value="UniProtKB-SubCell"/>
</dbReference>
<dbReference type="RefSeq" id="WP_089869451.1">
    <property type="nucleotide sequence ID" value="NZ_FOTC01000002.1"/>
</dbReference>
<protein>
    <submittedName>
        <fullName evidence="4">Gas vesicle protein</fullName>
    </submittedName>
</protein>
<keyword evidence="5" id="KW-1185">Reference proteome</keyword>
<dbReference type="InterPro" id="IPR000638">
    <property type="entry name" value="Gas-vesicle_GvpA-like"/>
</dbReference>
<dbReference type="GO" id="GO:0012506">
    <property type="term" value="C:vesicle membrane"/>
    <property type="evidence" value="ECO:0007669"/>
    <property type="project" value="InterPro"/>
</dbReference>
<dbReference type="NCBIfam" id="NF046091">
    <property type="entry name" value="halo_gas_GvpM"/>
    <property type="match status" value="1"/>
</dbReference>
<sequence length="79" mass="8834">MRPTKSEDDALVDLVDVILRKGAVIEADVVIAVADIPLVGLKLRAALAGMTTMTEYGIFEEWDEAQRLRHREGVDRRVE</sequence>
<evidence type="ECO:0000256" key="1">
    <source>
        <dbReference type="ARBA" id="ARBA00022987"/>
    </source>
</evidence>
<dbReference type="PANTHER" id="PTHR35344:SF4">
    <property type="entry name" value="GAS VESICLE PROTEIN A1"/>
    <property type="match status" value="1"/>
</dbReference>
<evidence type="ECO:0000313" key="5">
    <source>
        <dbReference type="Proteomes" id="UP000199607"/>
    </source>
</evidence>
<dbReference type="PANTHER" id="PTHR35344">
    <property type="entry name" value="GAS VESICLE STRUCTURAL PROTEIN 2-RELATED"/>
    <property type="match status" value="1"/>
</dbReference>
<dbReference type="GO" id="GO:0005198">
    <property type="term" value="F:structural molecule activity"/>
    <property type="evidence" value="ECO:0007669"/>
    <property type="project" value="InterPro"/>
</dbReference>
<dbReference type="STRING" id="553466.SAMN04487950_2310"/>
<comment type="similarity">
    <text evidence="3">Belongs to the gas vesicle GvpA family.</text>
</comment>
<comment type="subcellular location">
    <subcellularLocation>
        <location evidence="2">Gas vesicle</location>
    </subcellularLocation>
</comment>
<reference evidence="5" key="1">
    <citation type="submission" date="2016-10" db="EMBL/GenBank/DDBJ databases">
        <authorList>
            <person name="Varghese N."/>
            <person name="Submissions S."/>
        </authorList>
    </citation>
    <scope>NUCLEOTIDE SEQUENCE [LARGE SCALE GENOMIC DNA]</scope>
    <source>
        <strain evidence="5">CGMCC 1.7738</strain>
    </source>
</reference>
<dbReference type="InterPro" id="IPR050530">
    <property type="entry name" value="GvpA"/>
</dbReference>
<name>A0A1I4EPB2_9EURY</name>
<dbReference type="Pfam" id="PF00741">
    <property type="entry name" value="Gas_vesicle"/>
    <property type="match status" value="1"/>
</dbReference>
<organism evidence="4 5">
    <name type="scientific">Halogranum rubrum</name>
    <dbReference type="NCBI Taxonomy" id="553466"/>
    <lineage>
        <taxon>Archaea</taxon>
        <taxon>Methanobacteriati</taxon>
        <taxon>Methanobacteriota</taxon>
        <taxon>Stenosarchaea group</taxon>
        <taxon>Halobacteria</taxon>
        <taxon>Halobacteriales</taxon>
        <taxon>Haloferacaceae</taxon>
    </lineage>
</organism>
<dbReference type="PROSITE" id="PS00234">
    <property type="entry name" value="GAS_VESICLE_A_1"/>
    <property type="match status" value="1"/>
</dbReference>
<dbReference type="InterPro" id="IPR018493">
    <property type="entry name" value="GvpA-like_CS"/>
</dbReference>
<evidence type="ECO:0000256" key="2">
    <source>
        <dbReference type="ARBA" id="ARBA00035108"/>
    </source>
</evidence>
<dbReference type="Proteomes" id="UP000199607">
    <property type="component" value="Unassembled WGS sequence"/>
</dbReference>
<dbReference type="AlphaFoldDB" id="A0A1I4EPB2"/>
<proteinExistence type="inferred from homology"/>
<gene>
    <name evidence="4" type="ORF">SAMN04487950_2310</name>
</gene>
<evidence type="ECO:0000313" key="4">
    <source>
        <dbReference type="EMBL" id="SFL07582.1"/>
    </source>
</evidence>
<dbReference type="EMBL" id="FOTC01000002">
    <property type="protein sequence ID" value="SFL07582.1"/>
    <property type="molecule type" value="Genomic_DNA"/>
</dbReference>